<keyword evidence="2" id="KW-0732">Signal</keyword>
<evidence type="ECO:0000313" key="3">
    <source>
        <dbReference type="EMBL" id="KAL3647289.1"/>
    </source>
</evidence>
<reference evidence="4" key="1">
    <citation type="journal article" date="2024" name="IScience">
        <title>Strigolactones Initiate the Formation of Haustorium-like Structures in Castilleja.</title>
        <authorList>
            <person name="Buerger M."/>
            <person name="Peterson D."/>
            <person name="Chory J."/>
        </authorList>
    </citation>
    <scope>NUCLEOTIDE SEQUENCE [LARGE SCALE GENOMIC DNA]</scope>
</reference>
<protein>
    <submittedName>
        <fullName evidence="3">Uncharacterized protein</fullName>
    </submittedName>
</protein>
<comment type="caution">
    <text evidence="3">The sequence shown here is derived from an EMBL/GenBank/DDBJ whole genome shotgun (WGS) entry which is preliminary data.</text>
</comment>
<dbReference type="AlphaFoldDB" id="A0ABD3E2L7"/>
<sequence>MASLVCLVLYLYLHACSARPLTVSNKGTVNKDVLVVQMDDRKPSTAFLFTDNFVHVGKQAKTSYSWMILLRATGAEIHKRAERSTLESPPCNAEENVSSKDSDSVEDIAVMDYALPHRKPPIHNKGT</sequence>
<evidence type="ECO:0000313" key="4">
    <source>
        <dbReference type="Proteomes" id="UP001632038"/>
    </source>
</evidence>
<organism evidence="3 4">
    <name type="scientific">Castilleja foliolosa</name>
    <dbReference type="NCBI Taxonomy" id="1961234"/>
    <lineage>
        <taxon>Eukaryota</taxon>
        <taxon>Viridiplantae</taxon>
        <taxon>Streptophyta</taxon>
        <taxon>Embryophyta</taxon>
        <taxon>Tracheophyta</taxon>
        <taxon>Spermatophyta</taxon>
        <taxon>Magnoliopsida</taxon>
        <taxon>eudicotyledons</taxon>
        <taxon>Gunneridae</taxon>
        <taxon>Pentapetalae</taxon>
        <taxon>asterids</taxon>
        <taxon>lamiids</taxon>
        <taxon>Lamiales</taxon>
        <taxon>Orobanchaceae</taxon>
        <taxon>Pedicularideae</taxon>
        <taxon>Castillejinae</taxon>
        <taxon>Castilleja</taxon>
    </lineage>
</organism>
<feature type="chain" id="PRO_5044763104" evidence="2">
    <location>
        <begin position="19"/>
        <end position="127"/>
    </location>
</feature>
<dbReference type="PANTHER" id="PTHR34961:SF7">
    <property type="entry name" value="TRANSMEMBRANE PROTEIN"/>
    <property type="match status" value="1"/>
</dbReference>
<keyword evidence="4" id="KW-1185">Reference proteome</keyword>
<proteinExistence type="predicted"/>
<dbReference type="PANTHER" id="PTHR34961">
    <property type="entry name" value="TRANSMEMBRANE PROTEIN"/>
    <property type="match status" value="1"/>
</dbReference>
<accession>A0ABD3E2L7</accession>
<feature type="signal peptide" evidence="2">
    <location>
        <begin position="1"/>
        <end position="18"/>
    </location>
</feature>
<evidence type="ECO:0000256" key="2">
    <source>
        <dbReference type="SAM" id="SignalP"/>
    </source>
</evidence>
<dbReference type="EMBL" id="JAVIJP010000009">
    <property type="protein sequence ID" value="KAL3647289.1"/>
    <property type="molecule type" value="Genomic_DNA"/>
</dbReference>
<dbReference type="Proteomes" id="UP001632038">
    <property type="component" value="Unassembled WGS sequence"/>
</dbReference>
<name>A0ABD3E2L7_9LAMI</name>
<dbReference type="InterPro" id="IPR053313">
    <property type="entry name" value="RGF"/>
</dbReference>
<evidence type="ECO:0000256" key="1">
    <source>
        <dbReference type="SAM" id="MobiDB-lite"/>
    </source>
</evidence>
<feature type="region of interest" description="Disordered" evidence="1">
    <location>
        <begin position="81"/>
        <end position="105"/>
    </location>
</feature>
<gene>
    <name evidence="3" type="ORF">CASFOL_008257</name>
</gene>